<keyword evidence="2" id="KW-0663">Pyridoxal phosphate</keyword>
<dbReference type="PANTHER" id="PTHR48078:SF6">
    <property type="entry name" value="L-THREONINE DEHYDRATASE CATABOLIC TDCB"/>
    <property type="match status" value="1"/>
</dbReference>
<protein>
    <submittedName>
        <fullName evidence="5">Threonine dehydratase</fullName>
    </submittedName>
</protein>
<dbReference type="NCBIfam" id="NF006094">
    <property type="entry name" value="PRK08246.1"/>
    <property type="match status" value="1"/>
</dbReference>
<dbReference type="InterPro" id="IPR001926">
    <property type="entry name" value="TrpB-like_PALP"/>
</dbReference>
<proteinExistence type="predicted"/>
<dbReference type="GO" id="GO:0006567">
    <property type="term" value="P:L-threonine catabolic process"/>
    <property type="evidence" value="ECO:0007669"/>
    <property type="project" value="TreeGrafter"/>
</dbReference>
<evidence type="ECO:0000256" key="3">
    <source>
        <dbReference type="ARBA" id="ARBA00023239"/>
    </source>
</evidence>
<dbReference type="GO" id="GO:0003941">
    <property type="term" value="F:L-serine ammonia-lyase activity"/>
    <property type="evidence" value="ECO:0007669"/>
    <property type="project" value="TreeGrafter"/>
</dbReference>
<dbReference type="PANTHER" id="PTHR48078">
    <property type="entry name" value="THREONINE DEHYDRATASE, MITOCHONDRIAL-RELATED"/>
    <property type="match status" value="1"/>
</dbReference>
<dbReference type="Gene3D" id="3.40.50.1100">
    <property type="match status" value="2"/>
</dbReference>
<accession>A0A8J3NJ76</accession>
<dbReference type="AlphaFoldDB" id="A0A8J3NJ76"/>
<evidence type="ECO:0000256" key="2">
    <source>
        <dbReference type="ARBA" id="ARBA00022898"/>
    </source>
</evidence>
<keyword evidence="3" id="KW-0456">Lyase</keyword>
<dbReference type="Pfam" id="PF00291">
    <property type="entry name" value="PALP"/>
    <property type="match status" value="1"/>
</dbReference>
<dbReference type="InterPro" id="IPR036052">
    <property type="entry name" value="TrpB-like_PALP_sf"/>
</dbReference>
<evidence type="ECO:0000256" key="1">
    <source>
        <dbReference type="ARBA" id="ARBA00001933"/>
    </source>
</evidence>
<dbReference type="RefSeq" id="WP_203745447.1">
    <property type="nucleotide sequence ID" value="NZ_BONF01000012.1"/>
</dbReference>
<dbReference type="CDD" id="cd01562">
    <property type="entry name" value="Thr-dehyd"/>
    <property type="match status" value="1"/>
</dbReference>
<evidence type="ECO:0000313" key="6">
    <source>
        <dbReference type="Proteomes" id="UP000601223"/>
    </source>
</evidence>
<keyword evidence="6" id="KW-1185">Reference proteome</keyword>
<dbReference type="EMBL" id="BONF01000012">
    <property type="protein sequence ID" value="GIF81176.1"/>
    <property type="molecule type" value="Genomic_DNA"/>
</dbReference>
<evidence type="ECO:0000313" key="5">
    <source>
        <dbReference type="EMBL" id="GIF81176.1"/>
    </source>
</evidence>
<evidence type="ECO:0000259" key="4">
    <source>
        <dbReference type="Pfam" id="PF00291"/>
    </source>
</evidence>
<sequence length="312" mass="31648">MTITRADVDSAAARIAGRFRRTPLAVIEPGGLFGASWLKCEYMQHTGSFKARGALNRVLAAQQAGELDPAVGVVAASGGNAGLAVAYAARTCGVPATVFVPETAPAVKVAKLRHLGARVEQHGTEYAMAYEAAVKRAADTGAVYCHAYDQPEMVAGAGTIGLELLADLPDGFDTVLVAVGGGGLMAGVAAALAGRARVVGVEPVHAPTLHAALAAGRPVDVAVSGIAADSLGARRLGDIGYAVAVQTGVRSVLVTDDDIIAARRTLWAQRRIVLEHGAAAALAALTSGAYRPGDGERVVLVACGANTDPSDL</sequence>
<feature type="domain" description="Tryptophan synthase beta chain-like PALP" evidence="4">
    <location>
        <begin position="20"/>
        <end position="304"/>
    </location>
</feature>
<dbReference type="GO" id="GO:0004794">
    <property type="term" value="F:threonine deaminase activity"/>
    <property type="evidence" value="ECO:0007669"/>
    <property type="project" value="TreeGrafter"/>
</dbReference>
<dbReference type="SUPFAM" id="SSF53686">
    <property type="entry name" value="Tryptophan synthase beta subunit-like PLP-dependent enzymes"/>
    <property type="match status" value="1"/>
</dbReference>
<dbReference type="GO" id="GO:0009097">
    <property type="term" value="P:isoleucine biosynthetic process"/>
    <property type="evidence" value="ECO:0007669"/>
    <property type="project" value="TreeGrafter"/>
</dbReference>
<comment type="cofactor">
    <cofactor evidence="1">
        <name>pyridoxal 5'-phosphate</name>
        <dbReference type="ChEBI" id="CHEBI:597326"/>
    </cofactor>
</comment>
<dbReference type="InterPro" id="IPR050147">
    <property type="entry name" value="Ser/Thr_Dehydratase"/>
</dbReference>
<dbReference type="InterPro" id="IPR000634">
    <property type="entry name" value="Ser/Thr_deHydtase_PyrdxlP-BS"/>
</dbReference>
<dbReference type="GO" id="GO:0030170">
    <property type="term" value="F:pyridoxal phosphate binding"/>
    <property type="evidence" value="ECO:0007669"/>
    <property type="project" value="InterPro"/>
</dbReference>
<dbReference type="Proteomes" id="UP000601223">
    <property type="component" value="Unassembled WGS sequence"/>
</dbReference>
<dbReference type="GO" id="GO:0006565">
    <property type="term" value="P:L-serine catabolic process"/>
    <property type="evidence" value="ECO:0007669"/>
    <property type="project" value="TreeGrafter"/>
</dbReference>
<reference evidence="5 6" key="1">
    <citation type="submission" date="2021-01" db="EMBL/GenBank/DDBJ databases">
        <title>Whole genome shotgun sequence of Catellatospora bangladeshensis NBRC 107357.</title>
        <authorList>
            <person name="Komaki H."/>
            <person name="Tamura T."/>
        </authorList>
    </citation>
    <scope>NUCLEOTIDE SEQUENCE [LARGE SCALE GENOMIC DNA]</scope>
    <source>
        <strain evidence="5 6">NBRC 107357</strain>
    </source>
</reference>
<gene>
    <name evidence="5" type="primary">ilvA_1</name>
    <name evidence="5" type="ORF">Cba03nite_25250</name>
</gene>
<name>A0A8J3NJ76_9ACTN</name>
<dbReference type="PROSITE" id="PS00165">
    <property type="entry name" value="DEHYDRATASE_SER_THR"/>
    <property type="match status" value="1"/>
</dbReference>
<organism evidence="5 6">
    <name type="scientific">Catellatospora bangladeshensis</name>
    <dbReference type="NCBI Taxonomy" id="310355"/>
    <lineage>
        <taxon>Bacteria</taxon>
        <taxon>Bacillati</taxon>
        <taxon>Actinomycetota</taxon>
        <taxon>Actinomycetes</taxon>
        <taxon>Micromonosporales</taxon>
        <taxon>Micromonosporaceae</taxon>
        <taxon>Catellatospora</taxon>
    </lineage>
</organism>
<comment type="caution">
    <text evidence="5">The sequence shown here is derived from an EMBL/GenBank/DDBJ whole genome shotgun (WGS) entry which is preliminary data.</text>
</comment>